<dbReference type="AlphaFoldDB" id="A0A5B7K7Q2"/>
<evidence type="ECO:0000313" key="2">
    <source>
        <dbReference type="Proteomes" id="UP000324222"/>
    </source>
</evidence>
<proteinExistence type="predicted"/>
<comment type="caution">
    <text evidence="1">The sequence shown here is derived from an EMBL/GenBank/DDBJ whole genome shotgun (WGS) entry which is preliminary data.</text>
</comment>
<name>A0A5B7K7Q2_PORTR</name>
<reference evidence="1 2" key="1">
    <citation type="submission" date="2019-05" db="EMBL/GenBank/DDBJ databases">
        <title>Another draft genome of Portunus trituberculatus and its Hox gene families provides insights of decapod evolution.</title>
        <authorList>
            <person name="Jeong J.-H."/>
            <person name="Song I."/>
            <person name="Kim S."/>
            <person name="Choi T."/>
            <person name="Kim D."/>
            <person name="Ryu S."/>
            <person name="Kim W."/>
        </authorList>
    </citation>
    <scope>NUCLEOTIDE SEQUENCE [LARGE SCALE GENOMIC DNA]</scope>
    <source>
        <tissue evidence="1">Muscle</tissue>
    </source>
</reference>
<dbReference type="Proteomes" id="UP000324222">
    <property type="component" value="Unassembled WGS sequence"/>
</dbReference>
<dbReference type="EMBL" id="VSRR010151312">
    <property type="protein sequence ID" value="MPD06452.1"/>
    <property type="molecule type" value="Genomic_DNA"/>
</dbReference>
<protein>
    <submittedName>
        <fullName evidence="1">Uncharacterized protein</fullName>
    </submittedName>
</protein>
<sequence length="75" mass="8318">MLPCRGSVYLSQRGKARPASKRSCCRKTHDMQSLTRLYNGLALVAALLPFQVLFRAAGRNHIACGITIHSFQLTD</sequence>
<gene>
    <name evidence="1" type="ORF">E2C01_102266</name>
</gene>
<accession>A0A5B7K7Q2</accession>
<organism evidence="1 2">
    <name type="scientific">Portunus trituberculatus</name>
    <name type="common">Swimming crab</name>
    <name type="synonym">Neptunus trituberculatus</name>
    <dbReference type="NCBI Taxonomy" id="210409"/>
    <lineage>
        <taxon>Eukaryota</taxon>
        <taxon>Metazoa</taxon>
        <taxon>Ecdysozoa</taxon>
        <taxon>Arthropoda</taxon>
        <taxon>Crustacea</taxon>
        <taxon>Multicrustacea</taxon>
        <taxon>Malacostraca</taxon>
        <taxon>Eumalacostraca</taxon>
        <taxon>Eucarida</taxon>
        <taxon>Decapoda</taxon>
        <taxon>Pleocyemata</taxon>
        <taxon>Brachyura</taxon>
        <taxon>Eubrachyura</taxon>
        <taxon>Portunoidea</taxon>
        <taxon>Portunidae</taxon>
        <taxon>Portuninae</taxon>
        <taxon>Portunus</taxon>
    </lineage>
</organism>
<keyword evidence="2" id="KW-1185">Reference proteome</keyword>
<evidence type="ECO:0000313" key="1">
    <source>
        <dbReference type="EMBL" id="MPD06452.1"/>
    </source>
</evidence>